<evidence type="ECO:0000256" key="4">
    <source>
        <dbReference type="ARBA" id="ARBA00023002"/>
    </source>
</evidence>
<sequence length="421" mass="45729">MLGGSLRRQLLGQSRASICRSFSSTSRASADFTHVVIGGGVIGLAVSQRLATSHPDSTTLLLERHAQVGTETSSRNSEVIHAGLYYGATSLKTKLCVRGKEQLYAFCEKHAVPHRRTGKWIVAQTDEEREALERLHVFARDDIGVPTRWVSEDERGREEPEVTARTGILESTTSGIVDSHSLMLTLHGLFEEQGGVTALNSTIAAIEPLGGGGEQKPGSQGWRLTVRDVETGEESSIETETLINCAGLGAADIHNMIAPPERHMKLYYAKGNYFSYASSHPKVKRLVYPMTMPGAGGLGTHLTLDMAGRIRFGPDVEWVDDPTDLMVNNERLPLAIQEIHKYLPGVDESALASDYAGIRPKLGKAGAVGQGKGFLDFYIKNEDGYEGWVNLLGMESPGLTSCLAIGDLVEEMMYGSQKAQK</sequence>
<proteinExistence type="inferred from homology"/>
<evidence type="ECO:0000256" key="8">
    <source>
        <dbReference type="ARBA" id="ARBA00041137"/>
    </source>
</evidence>
<feature type="domain" description="FAD dependent oxidoreductase" evidence="9">
    <location>
        <begin position="35"/>
        <end position="411"/>
    </location>
</feature>
<comment type="catalytic activity">
    <reaction evidence="5">
        <text>(S)-2-hydroxyglutarate + A = 2-oxoglutarate + AH2</text>
        <dbReference type="Rhea" id="RHEA:21252"/>
        <dbReference type="ChEBI" id="CHEBI:13193"/>
        <dbReference type="ChEBI" id="CHEBI:16782"/>
        <dbReference type="ChEBI" id="CHEBI:16810"/>
        <dbReference type="ChEBI" id="CHEBI:17499"/>
        <dbReference type="EC" id="1.1.99.2"/>
    </reaction>
</comment>
<gene>
    <name evidence="10" type="ORF">SCAR479_09736</name>
</gene>
<evidence type="ECO:0000313" key="11">
    <source>
        <dbReference type="Proteomes" id="UP001465668"/>
    </source>
</evidence>
<dbReference type="Gene3D" id="3.50.50.60">
    <property type="entry name" value="FAD/NAD(P)-binding domain"/>
    <property type="match status" value="1"/>
</dbReference>
<dbReference type="InterPro" id="IPR036188">
    <property type="entry name" value="FAD/NAD-bd_sf"/>
</dbReference>
<evidence type="ECO:0000256" key="3">
    <source>
        <dbReference type="ARBA" id="ARBA00022827"/>
    </source>
</evidence>
<keyword evidence="2" id="KW-0285">Flavoprotein</keyword>
<evidence type="ECO:0000256" key="6">
    <source>
        <dbReference type="ARBA" id="ARBA00037941"/>
    </source>
</evidence>
<dbReference type="SUPFAM" id="SSF51905">
    <property type="entry name" value="FAD/NAD(P)-binding domain"/>
    <property type="match status" value="1"/>
</dbReference>
<dbReference type="EC" id="1.1.99.2" evidence="7"/>
<evidence type="ECO:0000256" key="1">
    <source>
        <dbReference type="ARBA" id="ARBA00001974"/>
    </source>
</evidence>
<dbReference type="InterPro" id="IPR006076">
    <property type="entry name" value="FAD-dep_OxRdtase"/>
</dbReference>
<keyword evidence="3" id="KW-0274">FAD</keyword>
<evidence type="ECO:0000256" key="2">
    <source>
        <dbReference type="ARBA" id="ARBA00022630"/>
    </source>
</evidence>
<dbReference type="PANTHER" id="PTHR43104:SF4">
    <property type="entry name" value="L-2-HYDROXYGLUTARATE DEHYDROGENASE, MITOCHONDRIAL"/>
    <property type="match status" value="1"/>
</dbReference>
<keyword evidence="11" id="KW-1185">Reference proteome</keyword>
<evidence type="ECO:0000313" key="10">
    <source>
        <dbReference type="EMBL" id="KAK9773592.1"/>
    </source>
</evidence>
<dbReference type="Pfam" id="PF01266">
    <property type="entry name" value="DAO"/>
    <property type="match status" value="1"/>
</dbReference>
<protein>
    <recommendedName>
        <fullName evidence="8">L-2-hydroxyglutarate dehydrogenase, mitochondrial</fullName>
        <ecNumber evidence="7">1.1.99.2</ecNumber>
    </recommendedName>
</protein>
<comment type="similarity">
    <text evidence="6">Belongs to the L2HGDH family.</text>
</comment>
<keyword evidence="4" id="KW-0560">Oxidoreductase</keyword>
<comment type="cofactor">
    <cofactor evidence="1">
        <name>FAD</name>
        <dbReference type="ChEBI" id="CHEBI:57692"/>
    </cofactor>
</comment>
<evidence type="ECO:0000256" key="5">
    <source>
        <dbReference type="ARBA" id="ARBA00036066"/>
    </source>
</evidence>
<comment type="caution">
    <text evidence="10">The sequence shown here is derived from an EMBL/GenBank/DDBJ whole genome shotgun (WGS) entry which is preliminary data.</text>
</comment>
<accession>A0ABR2XIG8</accession>
<dbReference type="EMBL" id="JARVKM010000049">
    <property type="protein sequence ID" value="KAK9773592.1"/>
    <property type="molecule type" value="Genomic_DNA"/>
</dbReference>
<dbReference type="Proteomes" id="UP001465668">
    <property type="component" value="Unassembled WGS sequence"/>
</dbReference>
<name>A0ABR2XIG8_9PEZI</name>
<dbReference type="Gene3D" id="3.30.9.10">
    <property type="entry name" value="D-Amino Acid Oxidase, subunit A, domain 2"/>
    <property type="match status" value="1"/>
</dbReference>
<evidence type="ECO:0000256" key="7">
    <source>
        <dbReference type="ARBA" id="ARBA00038878"/>
    </source>
</evidence>
<reference evidence="10 11" key="1">
    <citation type="submission" date="2024-02" db="EMBL/GenBank/DDBJ databases">
        <title>First draft genome assembly of two strains of Seiridium cardinale.</title>
        <authorList>
            <person name="Emiliani G."/>
            <person name="Scali E."/>
        </authorList>
    </citation>
    <scope>NUCLEOTIDE SEQUENCE [LARGE SCALE GENOMIC DNA]</scope>
    <source>
        <strain evidence="10 11">BM-138-000479</strain>
    </source>
</reference>
<organism evidence="10 11">
    <name type="scientific">Seiridium cardinale</name>
    <dbReference type="NCBI Taxonomy" id="138064"/>
    <lineage>
        <taxon>Eukaryota</taxon>
        <taxon>Fungi</taxon>
        <taxon>Dikarya</taxon>
        <taxon>Ascomycota</taxon>
        <taxon>Pezizomycotina</taxon>
        <taxon>Sordariomycetes</taxon>
        <taxon>Xylariomycetidae</taxon>
        <taxon>Amphisphaeriales</taxon>
        <taxon>Sporocadaceae</taxon>
        <taxon>Seiridium</taxon>
    </lineage>
</organism>
<evidence type="ECO:0000259" key="9">
    <source>
        <dbReference type="Pfam" id="PF01266"/>
    </source>
</evidence>
<dbReference type="PANTHER" id="PTHR43104">
    <property type="entry name" value="L-2-HYDROXYGLUTARATE DEHYDROGENASE, MITOCHONDRIAL"/>
    <property type="match status" value="1"/>
</dbReference>